<evidence type="ECO:0000313" key="4">
    <source>
        <dbReference type="Proteomes" id="UP001357733"/>
    </source>
</evidence>
<dbReference type="Proteomes" id="UP001357733">
    <property type="component" value="Unassembled WGS sequence"/>
</dbReference>
<dbReference type="PROSITE" id="PS51733">
    <property type="entry name" value="BPL_LPL_CATALYTIC"/>
    <property type="match status" value="1"/>
</dbReference>
<dbReference type="RefSeq" id="WP_324618804.1">
    <property type="nucleotide sequence ID" value="NZ_JAYKOT010000001.1"/>
</dbReference>
<evidence type="ECO:0000256" key="1">
    <source>
        <dbReference type="ARBA" id="ARBA00005085"/>
    </source>
</evidence>
<dbReference type="PANTHER" id="PTHR12561:SF3">
    <property type="entry name" value="LIPOYLTRANSFERASE 1, MITOCHONDRIAL"/>
    <property type="match status" value="1"/>
</dbReference>
<dbReference type="GO" id="GO:0140096">
    <property type="term" value="F:catalytic activity, acting on a protein"/>
    <property type="evidence" value="ECO:0007669"/>
    <property type="project" value="UniProtKB-ARBA"/>
</dbReference>
<accession>A0AAW9MUZ6</accession>
<dbReference type="InterPro" id="IPR004562">
    <property type="entry name" value="LipoylTrfase_LipoateP_Ligase"/>
</dbReference>
<evidence type="ECO:0000259" key="2">
    <source>
        <dbReference type="PROSITE" id="PS51733"/>
    </source>
</evidence>
<comment type="pathway">
    <text evidence="1">Protein modification; protein lipoylation via exogenous pathway; protein N(6)-(lipoyl)lysine from lipoate: step 2/2.</text>
</comment>
<dbReference type="InterPro" id="IPR004143">
    <property type="entry name" value="BPL_LPL_catalytic"/>
</dbReference>
<dbReference type="PANTHER" id="PTHR12561">
    <property type="entry name" value="LIPOATE-PROTEIN LIGASE"/>
    <property type="match status" value="1"/>
</dbReference>
<dbReference type="Gene3D" id="3.30.930.10">
    <property type="entry name" value="Bira Bifunctional Protein, Domain 2"/>
    <property type="match status" value="1"/>
</dbReference>
<dbReference type="GO" id="GO:0005737">
    <property type="term" value="C:cytoplasm"/>
    <property type="evidence" value="ECO:0007669"/>
    <property type="project" value="TreeGrafter"/>
</dbReference>
<dbReference type="EMBL" id="JAYKOT010000001">
    <property type="protein sequence ID" value="MEB3428773.1"/>
    <property type="molecule type" value="Genomic_DNA"/>
</dbReference>
<dbReference type="AlphaFoldDB" id="A0AAW9MUZ6"/>
<reference evidence="3 4" key="1">
    <citation type="submission" date="2024-01" db="EMBL/GenBank/DDBJ databases">
        <title>Complete genome sequence of Citroniella saccharovorans strain M6.X9, isolated from human fecal sample.</title>
        <authorList>
            <person name="Cheng G."/>
            <person name="Westerholm M."/>
            <person name="Schnurer A."/>
        </authorList>
    </citation>
    <scope>NUCLEOTIDE SEQUENCE [LARGE SCALE GENOMIC DNA]</scope>
    <source>
        <strain evidence="3 4">DSM 29873</strain>
    </source>
</reference>
<keyword evidence="4" id="KW-1185">Reference proteome</keyword>
<feature type="domain" description="BPL/LPL catalytic" evidence="2">
    <location>
        <begin position="24"/>
        <end position="91"/>
    </location>
</feature>
<evidence type="ECO:0000313" key="3">
    <source>
        <dbReference type="EMBL" id="MEB3428773.1"/>
    </source>
</evidence>
<comment type="caution">
    <text evidence="3">The sequence shown here is derived from an EMBL/GenBank/DDBJ whole genome shotgun (WGS) entry which is preliminary data.</text>
</comment>
<dbReference type="GO" id="GO:0017118">
    <property type="term" value="F:lipoyltransferase activity"/>
    <property type="evidence" value="ECO:0007669"/>
    <property type="project" value="TreeGrafter"/>
</dbReference>
<dbReference type="GO" id="GO:0009249">
    <property type="term" value="P:protein lipoylation"/>
    <property type="evidence" value="ECO:0007669"/>
    <property type="project" value="InterPro"/>
</dbReference>
<proteinExistence type="predicted"/>
<organism evidence="3 4">
    <name type="scientific">Citroniella saccharovorans</name>
    <dbReference type="NCBI Taxonomy" id="2053367"/>
    <lineage>
        <taxon>Bacteria</taxon>
        <taxon>Bacillati</taxon>
        <taxon>Bacillota</taxon>
        <taxon>Tissierellia</taxon>
        <taxon>Tissierellales</taxon>
        <taxon>Peptoniphilaceae</taxon>
        <taxon>Citroniella</taxon>
    </lineage>
</organism>
<dbReference type="InterPro" id="IPR045864">
    <property type="entry name" value="aa-tRNA-synth_II/BPL/LPL"/>
</dbReference>
<protein>
    <recommendedName>
        <fullName evidence="2">BPL/LPL catalytic domain-containing protein</fullName>
    </recommendedName>
</protein>
<name>A0AAW9MUZ6_9FIRM</name>
<sequence>MIYLINKNTDPCLNHAIEEFFLRDTKEDVYSLWRNEKTLLLGKNQDVYQEIDIPEAQKRNIQIVRRLSGGGTVYTDPSNMQYTFIARGRTF</sequence>
<dbReference type="Pfam" id="PF21948">
    <property type="entry name" value="LplA-B_cat"/>
    <property type="match status" value="1"/>
</dbReference>
<dbReference type="SUPFAM" id="SSF55681">
    <property type="entry name" value="Class II aaRS and biotin synthetases"/>
    <property type="match status" value="1"/>
</dbReference>
<gene>
    <name evidence="3" type="ORF">VLK81_01835</name>
</gene>